<gene>
    <name evidence="1" type="ORF">ACFS7Z_13850</name>
</gene>
<organism evidence="1 2">
    <name type="scientific">Pontibacter toksunensis</name>
    <dbReference type="NCBI Taxonomy" id="1332631"/>
    <lineage>
        <taxon>Bacteria</taxon>
        <taxon>Pseudomonadati</taxon>
        <taxon>Bacteroidota</taxon>
        <taxon>Cytophagia</taxon>
        <taxon>Cytophagales</taxon>
        <taxon>Hymenobacteraceae</taxon>
        <taxon>Pontibacter</taxon>
    </lineage>
</organism>
<dbReference type="Proteomes" id="UP001597641">
    <property type="component" value="Unassembled WGS sequence"/>
</dbReference>
<comment type="caution">
    <text evidence="1">The sequence shown here is derived from an EMBL/GenBank/DDBJ whole genome shotgun (WGS) entry which is preliminary data.</text>
</comment>
<evidence type="ECO:0000313" key="2">
    <source>
        <dbReference type="Proteomes" id="UP001597641"/>
    </source>
</evidence>
<dbReference type="RefSeq" id="WP_377485559.1">
    <property type="nucleotide sequence ID" value="NZ_JBHUOX010000009.1"/>
</dbReference>
<sequence>MIITINTELLRPLMITAFKFGIEVNEPRDTERDGQLEIELPESWSSNHWFEFGLQAGLDLQFKSTLILND</sequence>
<protein>
    <submittedName>
        <fullName evidence="1">Uncharacterized protein</fullName>
    </submittedName>
</protein>
<name>A0ABW6BW23_9BACT</name>
<keyword evidence="2" id="KW-1185">Reference proteome</keyword>
<accession>A0ABW6BW23</accession>
<reference evidence="2" key="1">
    <citation type="journal article" date="2019" name="Int. J. Syst. Evol. Microbiol.">
        <title>The Global Catalogue of Microorganisms (GCM) 10K type strain sequencing project: providing services to taxonomists for standard genome sequencing and annotation.</title>
        <authorList>
            <consortium name="The Broad Institute Genomics Platform"/>
            <consortium name="The Broad Institute Genome Sequencing Center for Infectious Disease"/>
            <person name="Wu L."/>
            <person name="Ma J."/>
        </authorList>
    </citation>
    <scope>NUCLEOTIDE SEQUENCE [LARGE SCALE GENOMIC DNA]</scope>
    <source>
        <strain evidence="2">KCTC 23984</strain>
    </source>
</reference>
<dbReference type="EMBL" id="JBHUOX010000009">
    <property type="protein sequence ID" value="MFD3001451.1"/>
    <property type="molecule type" value="Genomic_DNA"/>
</dbReference>
<evidence type="ECO:0000313" key="1">
    <source>
        <dbReference type="EMBL" id="MFD3001451.1"/>
    </source>
</evidence>
<proteinExistence type="predicted"/>